<evidence type="ECO:0000256" key="1">
    <source>
        <dbReference type="ARBA" id="ARBA00010790"/>
    </source>
</evidence>
<feature type="signal peptide" evidence="3">
    <location>
        <begin position="1"/>
        <end position="18"/>
    </location>
</feature>
<evidence type="ECO:0000313" key="5">
    <source>
        <dbReference type="EMBL" id="KAK3201979.1"/>
    </source>
</evidence>
<dbReference type="PANTHER" id="PTHR33119:SF1">
    <property type="entry name" value="FE2OG DIOXYGENASE DOMAIN-CONTAINING PROTEIN"/>
    <property type="match status" value="1"/>
</dbReference>
<keyword evidence="3" id="KW-0732">Signal</keyword>
<feature type="compositionally biased region" description="Basic and acidic residues" evidence="2">
    <location>
        <begin position="1203"/>
        <end position="1217"/>
    </location>
</feature>
<dbReference type="GO" id="GO:0016614">
    <property type="term" value="F:oxidoreductase activity, acting on CH-OH group of donors"/>
    <property type="evidence" value="ECO:0007669"/>
    <property type="project" value="InterPro"/>
</dbReference>
<dbReference type="InterPro" id="IPR007867">
    <property type="entry name" value="GMC_OxRtase_C"/>
</dbReference>
<dbReference type="Pfam" id="PF00732">
    <property type="entry name" value="GMC_oxred_N"/>
    <property type="match status" value="1"/>
</dbReference>
<name>A0AAN6RCG6_9PLEO</name>
<dbReference type="Gene3D" id="3.50.50.60">
    <property type="entry name" value="FAD/NAD(P)-binding domain"/>
    <property type="match status" value="1"/>
</dbReference>
<evidence type="ECO:0000256" key="3">
    <source>
        <dbReference type="SAM" id="SignalP"/>
    </source>
</evidence>
<feature type="region of interest" description="Disordered" evidence="2">
    <location>
        <begin position="1200"/>
        <end position="1222"/>
    </location>
</feature>
<dbReference type="PANTHER" id="PTHR33119">
    <property type="entry name" value="IFI3P"/>
    <property type="match status" value="1"/>
</dbReference>
<gene>
    <name evidence="5" type="ORF">GRF29_164g1294846</name>
</gene>
<dbReference type="AlphaFoldDB" id="A0AAN6RCG6"/>
<feature type="domain" description="Glucose-methanol-choline oxidoreductase N-terminal" evidence="4">
    <location>
        <begin position="339"/>
        <end position="353"/>
    </location>
</feature>
<dbReference type="Pfam" id="PF14033">
    <property type="entry name" value="DUF4246"/>
    <property type="match status" value="1"/>
</dbReference>
<dbReference type="Pfam" id="PF21666">
    <property type="entry name" value="DUF4246_N"/>
    <property type="match status" value="1"/>
</dbReference>
<evidence type="ECO:0000259" key="4">
    <source>
        <dbReference type="PROSITE" id="PS00624"/>
    </source>
</evidence>
<reference evidence="5 6" key="1">
    <citation type="submission" date="2021-02" db="EMBL/GenBank/DDBJ databases">
        <title>Genome assembly of Pseudopithomyces chartarum.</title>
        <authorList>
            <person name="Jauregui R."/>
            <person name="Singh J."/>
            <person name="Voisey C."/>
        </authorList>
    </citation>
    <scope>NUCLEOTIDE SEQUENCE [LARGE SCALE GENOMIC DNA]</scope>
    <source>
        <strain evidence="5 6">AGR01</strain>
    </source>
</reference>
<keyword evidence="6" id="KW-1185">Reference proteome</keyword>
<dbReference type="InterPro" id="IPR000172">
    <property type="entry name" value="GMC_OxRdtase_N"/>
</dbReference>
<comment type="similarity">
    <text evidence="1">Belongs to the GMC oxidoreductase family.</text>
</comment>
<comment type="caution">
    <text evidence="5">The sequence shown here is derived from an EMBL/GenBank/DDBJ whole genome shotgun (WGS) entry which is preliminary data.</text>
</comment>
<dbReference type="GO" id="GO:0050660">
    <property type="term" value="F:flavin adenine dinucleotide binding"/>
    <property type="evidence" value="ECO:0007669"/>
    <property type="project" value="InterPro"/>
</dbReference>
<dbReference type="SUPFAM" id="SSF51905">
    <property type="entry name" value="FAD/NAD(P)-binding domain"/>
    <property type="match status" value="1"/>
</dbReference>
<dbReference type="Gene3D" id="3.30.410.40">
    <property type="match status" value="1"/>
</dbReference>
<dbReference type="InterPro" id="IPR025340">
    <property type="entry name" value="DUF4246"/>
</dbReference>
<dbReference type="InterPro" id="IPR049192">
    <property type="entry name" value="DUF4246_C"/>
</dbReference>
<dbReference type="Proteomes" id="UP001280581">
    <property type="component" value="Unassembled WGS sequence"/>
</dbReference>
<dbReference type="PROSITE" id="PS00624">
    <property type="entry name" value="GMC_OXRED_2"/>
    <property type="match status" value="1"/>
</dbReference>
<evidence type="ECO:0000313" key="6">
    <source>
        <dbReference type="Proteomes" id="UP001280581"/>
    </source>
</evidence>
<accession>A0AAN6RCG6</accession>
<dbReference type="InterPro" id="IPR049207">
    <property type="entry name" value="DUF4246_N"/>
</dbReference>
<protein>
    <recommendedName>
        <fullName evidence="4">Glucose-methanol-choline oxidoreductase N-terminal domain-containing protein</fullName>
    </recommendedName>
</protein>
<dbReference type="InterPro" id="IPR036188">
    <property type="entry name" value="FAD/NAD-bd_sf"/>
</dbReference>
<sequence length="1278" mass="142961">MRFSLLATLLGTACAVAAQDVYDYIVVGSGPGGGPLASNLARANYSVLLIEAGDESPNGNSMAYPPTVAWDFFVRHYADDKKNMMNNHLVWKTKEGRYWVAPGSDASKAPAGSTFLGVHYPRGATVGGSSMVNAMCTWLPPDSDWNYIQNITGDASWSADNMRKIFERIEKNNYLPKGTAGHGFNGYFQTNMNKPASIGQPVLGIAQAIAQNFSYSTAQADILTRMGSDANYLDPQRDWTTGIFGLPQHTKANGDRYSSRDYIQDTIQKKFPLKLSTTSLATRVLFDLNSTSCGGVPRATGIEYLQGKSIYKADARYTPSNKGTLKTATARKEVILSGGTFNTPQLLMLSGIGPKEHLSHFNIPVIVDAPGVGRNLMDNQEMPIIGQFQGQSSGFTQPIIMMKTKHSPTANAISNTALKQDPPNTYGISMVKAKPQNHAGFVKLVSADPTDAPEINFMLFEEGKETDMGAMKDTVAWARKMYAAARGVSVKTVEPPFTGQTFGHHPTSTAAIGAASDPMAVLDGKFRVRVRSFTTLTELLYLGVHTKRPTRLALVHFKASALNPSARAPFTRGGLEIAPYLNRIPRGIKAHIHTPLQAPFTIHHHNHHQNHHYPNPYVFKTSFSNFLSSTMPRAQHEISMPDPHTGPPYPGLGLPLRCANDETYDPSDTLPVRELAMMHIMDRLTDKKEWNKKVFDEEIVEKWRAEAKAIPDAEFWNAAIIQELRSKAAYFEKTGLIPTLDASQTVVKSDTLVPTELHEDLLGAFEKLMAYSLEAPDWHPKSNDMVLNLVHPSMYPLVYGQSKVYKEELVGIDNAIDLSGTGEVIEKDKYGEWSWRKRAYTGPDAETASHEWNDTYQWLPANLDFQEDGTVKLSSYVNNLHPLRYPEIYRAVEKLVQTAIPAWDQCLQITSDTRDSSMLWGRYKSRFEVPEDADDFIPENWIPSCPEDLSDVVVNWDEYSNDFLNRHVDSYDNSEEERKWRLLRKARIPEAQFSDVDYTPPVSESLFNTFRETGLQVIVKMVSIELTPEKPDFPAGSWHVEGQKNERIRATALYYLDSENITTSGLSFRMKTDEDTQQDVVSVEQGAFSWLEQIWGTELGDDAICLQNYGSVETPQGRLLAFPNCFQHSVSSFSLADRTKPGHRRFIALWLVDPEQRIISTANVPPQQQDWWLDAIVKGSNKSPDGTTGHVSGVTSLAQQLSLKEKGDEGEKEKPGEGKLPPELMDMVWEQFNGAKDRGLMTVEEAKEHRVRLMEMRTAFVKERQEDLRGYTYNFCEH</sequence>
<proteinExistence type="inferred from homology"/>
<organism evidence="5 6">
    <name type="scientific">Pseudopithomyces chartarum</name>
    <dbReference type="NCBI Taxonomy" id="1892770"/>
    <lineage>
        <taxon>Eukaryota</taxon>
        <taxon>Fungi</taxon>
        <taxon>Dikarya</taxon>
        <taxon>Ascomycota</taxon>
        <taxon>Pezizomycotina</taxon>
        <taxon>Dothideomycetes</taxon>
        <taxon>Pleosporomycetidae</taxon>
        <taxon>Pleosporales</taxon>
        <taxon>Massarineae</taxon>
        <taxon>Didymosphaeriaceae</taxon>
        <taxon>Pseudopithomyces</taxon>
    </lineage>
</organism>
<evidence type="ECO:0000256" key="2">
    <source>
        <dbReference type="SAM" id="MobiDB-lite"/>
    </source>
</evidence>
<feature type="chain" id="PRO_5042949653" description="Glucose-methanol-choline oxidoreductase N-terminal domain-containing protein" evidence="3">
    <location>
        <begin position="19"/>
        <end position="1278"/>
    </location>
</feature>
<dbReference type="Pfam" id="PF05199">
    <property type="entry name" value="GMC_oxred_C"/>
    <property type="match status" value="1"/>
</dbReference>
<dbReference type="EMBL" id="WVTA01000015">
    <property type="protein sequence ID" value="KAK3201979.1"/>
    <property type="molecule type" value="Genomic_DNA"/>
</dbReference>